<dbReference type="WBParaSite" id="maker-uti_cns_0046245-snap-gene-0.3-mRNA-1">
    <property type="protein sequence ID" value="maker-uti_cns_0046245-snap-gene-0.3-mRNA-1"/>
    <property type="gene ID" value="maker-uti_cns_0046245-snap-gene-0.3"/>
</dbReference>
<dbReference type="Pfam" id="PF12796">
    <property type="entry name" value="Ank_2"/>
    <property type="match status" value="1"/>
</dbReference>
<keyword evidence="8" id="KW-0106">Calcium</keyword>
<comment type="similarity">
    <text evidence="2">Belongs to the TBP family.</text>
</comment>
<evidence type="ECO:0000256" key="7">
    <source>
        <dbReference type="ARBA" id="ARBA00022737"/>
    </source>
</evidence>
<evidence type="ECO:0000256" key="13">
    <source>
        <dbReference type="PROSITE-ProRule" id="PRU00023"/>
    </source>
</evidence>
<sequence>MCHAAFAPENNSFVREYLHYLKSCQSASPSNSVPWVPYQLFSNGNTAFAFDLTPEGAALWYGQKEGNLRLEIRFRQALEEPDLAQQAMETRERINCYDVRLRQGSCMIVSGPTNAGKTTFVKHLIQYKDVLFDVKPGRVLWYYGISQAAHSELSSLGVHLQQGFPSSIETALRPNDLVVFDDLIEETSNSAAMRNVFTGIAHHLPCFLVMLTQNVFFKGKELRTMSLNAMYFVIMKNPRDQLQIAALGRQCFAEKPGFLLSVFKHVTSHGRGAYLLLDFHPSTPDELRVRARILPNQRPHLNLKPVESEMDTAVRYAQRKCNDILLAEDCPDDVKAAMYHDAMKSLLVKRKRTGKDALRVTNLVGGVDLRLAGDRGAQLPLRELALSMAHVIYRPVWPRVLIKRMRNPRVTLLLYPTGQLSICGARSYSASVRAARRFVAMLHRRVPAQLLPHQAVHTFFAVQEPVQVRNCTPVSSPTILITTIIIISIIGAGVAKQEDCTPLLLLLHFLLLLCFRLTIEVLEESGVQLIQLEVRGATSISSIKQGSSDITVERGLSFSGAANLKQSISKWKTVTRERRHVHDIPHKSIQLEDEKACPVSPLLAIDDHNGRTRLFGRDLIDNGVTPDQKALNKRLLVYFVRISTPDSDLHSNELDTDFIMDLIAQGADLNAKDRYGQTVLHEVAANWSPSVMDLMIECGGNPNAADYLGWTPLHVAAASNYPEMCRVLVRRGADKEAKSSNDQTPLFFAAKTDSARSLRALIKLGCKMEVRDKRNRTPLFAASELDRSETSAVLLEHGADAFSQDSSGQIAFVPLLQKMPPLAKAALEQLYETFRIERVQRLDLFRLDPIIIRDSSKGEEPKEGSISPTQLDELPYVSAVKAITRTKNFLAIKSPVVQEFIRFQWINYGRWTALWQVLLQLATIILWTVFAVMKEWTQRYEYQLPEEWYRILILVLAILLTLYNIGDEIHEYLQSKKRHERWKKWRLEQIDEDRKHCHAKHSEELDYWLGERAIVVKSNVSYFSDFWNYLDWMCYLLLVASIVSHFVDVGYPGGEGNLIVARWHVRIMAANIVLLWVRLLKYAKPFEFFGPFIVMLGMIAGDLLNLRSGTLKNYTAHNFTKVTVKNFGKVNELLFSVFRITLVDDYDYAGMILIDQITSQILLGVWFAVSTILFLNLFIAQLSESFKQVYDNAKAAAVMQKAITLNEYYENMLLRNKVKYHQELEKRHPLEKTYDDDVTDVNQTEELQKATLQIRSTVEDIKSKFDHLYEAEIQESDDEELIDGDGEKALELSAETHQKQLSERIGALESTLDKELKSIKSTLRDLAIVVAGGRGSQTGPSCRLFIRRCLLIRRIDSVGLALARTAQLIGQRGPPQVRDGAASHVQHDILMNPSSWATRYIQRLRRRNSLSRGGVKQHEVLRLTRRRQTPISESFMFRCKSTGMVTVKVSAPDTRSWFSALAWNCFEMRATGWPVPSSTGVTGNSRLLPLMQQYTSFMSSTRKMAPPAASPPLCRRFVAGNLAVARYPSEVDLGVGGSRDGVPAGVPGSITLAGRAAGQCRQGAEAVSFVGGAVRPGRDLELLGRSEDRVGRSGAFFCRGFAVDHTRRCVCWSLMLLARHLARCLCGLRQHAEDRSALRADVDMTYLDSAARGSGHPDTAMARLRSFRKPLATTGSWCCVVTQGDPVVPVSSERSPPESPEACPIAQARGSSASDGAAGGLTAHMASRQASSRCRQAAPASNAKAARHGTTVGRHKHTETVGGQARIGADSEQPEVARVARRAAGAAQPLRQEEAGGGCGCREAAGQGPAGAEAADDGGDRGGRGFCASAIRQQ</sequence>
<keyword evidence="16" id="KW-1185">Reference proteome</keyword>
<organism evidence="16 17">
    <name type="scientific">Macrostomum lignano</name>
    <dbReference type="NCBI Taxonomy" id="282301"/>
    <lineage>
        <taxon>Eukaryota</taxon>
        <taxon>Metazoa</taxon>
        <taxon>Spiralia</taxon>
        <taxon>Lophotrochozoa</taxon>
        <taxon>Platyhelminthes</taxon>
        <taxon>Rhabditophora</taxon>
        <taxon>Macrostomorpha</taxon>
        <taxon>Macrostomida</taxon>
        <taxon>Macrostomidae</taxon>
        <taxon>Macrostomum</taxon>
    </lineage>
</organism>
<keyword evidence="11" id="KW-0804">Transcription</keyword>
<dbReference type="InterPro" id="IPR036770">
    <property type="entry name" value="Ankyrin_rpt-contain_sf"/>
</dbReference>
<dbReference type="InterPro" id="IPR024862">
    <property type="entry name" value="TRPV"/>
</dbReference>
<feature type="repeat" description="ANK" evidence="13">
    <location>
        <begin position="741"/>
        <end position="773"/>
    </location>
</feature>
<evidence type="ECO:0000313" key="16">
    <source>
        <dbReference type="Proteomes" id="UP000095280"/>
    </source>
</evidence>
<feature type="compositionally biased region" description="Low complexity" evidence="14">
    <location>
        <begin position="1801"/>
        <end position="1813"/>
    </location>
</feature>
<keyword evidence="15" id="KW-0812">Transmembrane</keyword>
<feature type="transmembrane region" description="Helical" evidence="15">
    <location>
        <begin position="1161"/>
        <end position="1179"/>
    </location>
</feature>
<evidence type="ECO:0000256" key="5">
    <source>
        <dbReference type="ARBA" id="ARBA00022568"/>
    </source>
</evidence>
<dbReference type="SUPFAM" id="SSF48403">
    <property type="entry name" value="Ankyrin repeat"/>
    <property type="match status" value="1"/>
</dbReference>
<evidence type="ECO:0000256" key="15">
    <source>
        <dbReference type="SAM" id="Phobius"/>
    </source>
</evidence>
<comment type="subcellular location">
    <subcellularLocation>
        <location evidence="1">Cell membrane</location>
        <topology evidence="1">Multi-pass membrane protein</topology>
    </subcellularLocation>
</comment>
<dbReference type="GO" id="GO:0005262">
    <property type="term" value="F:calcium channel activity"/>
    <property type="evidence" value="ECO:0007669"/>
    <property type="project" value="UniProtKB-KW"/>
</dbReference>
<name>A0A1I8J8Y3_9PLAT</name>
<proteinExistence type="inferred from homology"/>
<evidence type="ECO:0000313" key="17">
    <source>
        <dbReference type="WBParaSite" id="maker-uti_cns_0046245-snap-gene-0.3-mRNA-1"/>
    </source>
</evidence>
<dbReference type="Gene3D" id="1.25.40.20">
    <property type="entry name" value="Ankyrin repeat-containing domain"/>
    <property type="match status" value="2"/>
</dbReference>
<keyword evidence="3" id="KW-0813">Transport</keyword>
<keyword evidence="6" id="KW-0107">Calcium channel</keyword>
<feature type="repeat" description="ANK" evidence="13">
    <location>
        <begin position="675"/>
        <end position="707"/>
    </location>
</feature>
<keyword evidence="13" id="KW-0040">ANK repeat</keyword>
<feature type="transmembrane region" description="Helical" evidence="15">
    <location>
        <begin position="948"/>
        <end position="966"/>
    </location>
</feature>
<dbReference type="InterPro" id="IPR012295">
    <property type="entry name" value="TBP_dom_sf"/>
</dbReference>
<dbReference type="PANTHER" id="PTHR10582:SF33">
    <property type="entry name" value="TRANSIENT RECEPTOR POTENTIAL CHANNEL PYREXIA"/>
    <property type="match status" value="1"/>
</dbReference>
<dbReference type="GO" id="GO:0005886">
    <property type="term" value="C:plasma membrane"/>
    <property type="evidence" value="ECO:0007669"/>
    <property type="project" value="UniProtKB-SubCell"/>
</dbReference>
<feature type="region of interest" description="Disordered" evidence="14">
    <location>
        <begin position="1689"/>
        <end position="1834"/>
    </location>
</feature>
<dbReference type="Pfam" id="PF00352">
    <property type="entry name" value="TBP"/>
    <property type="match status" value="1"/>
</dbReference>
<dbReference type="InterPro" id="IPR002110">
    <property type="entry name" value="Ankyrin_rpt"/>
</dbReference>
<keyword evidence="7" id="KW-0677">Repeat</keyword>
<keyword evidence="15" id="KW-1133">Transmembrane helix</keyword>
<dbReference type="SMART" id="SM00248">
    <property type="entry name" value="ANK"/>
    <property type="match status" value="4"/>
</dbReference>
<protein>
    <submittedName>
        <fullName evidence="17">ANK_REP_REGION domain-containing protein</fullName>
    </submittedName>
</protein>
<dbReference type="InterPro" id="IPR027417">
    <property type="entry name" value="P-loop_NTPase"/>
</dbReference>
<evidence type="ECO:0000256" key="3">
    <source>
        <dbReference type="ARBA" id="ARBA00022448"/>
    </source>
</evidence>
<dbReference type="PANTHER" id="PTHR10582">
    <property type="entry name" value="TRANSIENT RECEPTOR POTENTIAL ION CHANNEL PROTEIN"/>
    <property type="match status" value="1"/>
</dbReference>
<evidence type="ECO:0000256" key="9">
    <source>
        <dbReference type="ARBA" id="ARBA00023065"/>
    </source>
</evidence>
<keyword evidence="15" id="KW-0472">Membrane</keyword>
<dbReference type="InterPro" id="IPR000814">
    <property type="entry name" value="TBP"/>
</dbReference>
<feature type="transmembrane region" description="Helical" evidence="15">
    <location>
        <begin position="1088"/>
        <end position="1106"/>
    </location>
</feature>
<feature type="repeat" description="ANK" evidence="13">
    <location>
        <begin position="708"/>
        <end position="740"/>
    </location>
</feature>
<evidence type="ECO:0000256" key="11">
    <source>
        <dbReference type="ARBA" id="ARBA00023163"/>
    </source>
</evidence>
<keyword evidence="5" id="KW-0109">Calcium transport</keyword>
<evidence type="ECO:0000256" key="1">
    <source>
        <dbReference type="ARBA" id="ARBA00004651"/>
    </source>
</evidence>
<feature type="transmembrane region" description="Helical" evidence="15">
    <location>
        <begin position="913"/>
        <end position="936"/>
    </location>
</feature>
<dbReference type="SUPFAM" id="SSF52540">
    <property type="entry name" value="P-loop containing nucleoside triphosphate hydrolases"/>
    <property type="match status" value="1"/>
</dbReference>
<accession>A0A1I8J8Y3</accession>
<evidence type="ECO:0000256" key="14">
    <source>
        <dbReference type="SAM" id="MobiDB-lite"/>
    </source>
</evidence>
<evidence type="ECO:0000256" key="2">
    <source>
        <dbReference type="ARBA" id="ARBA00005560"/>
    </source>
</evidence>
<reference evidence="17" key="1">
    <citation type="submission" date="2016-11" db="UniProtKB">
        <authorList>
            <consortium name="WormBaseParasite"/>
        </authorList>
    </citation>
    <scope>IDENTIFICATION</scope>
</reference>
<feature type="repeat" description="ANK" evidence="13">
    <location>
        <begin position="774"/>
        <end position="806"/>
    </location>
</feature>
<dbReference type="PROSITE" id="PS50297">
    <property type="entry name" value="ANK_REP_REGION"/>
    <property type="match status" value="1"/>
</dbReference>
<feature type="transmembrane region" description="Helical" evidence="15">
    <location>
        <begin position="1063"/>
        <end position="1082"/>
    </location>
</feature>
<dbReference type="PROSITE" id="PS50088">
    <property type="entry name" value="ANK_REPEAT"/>
    <property type="match status" value="4"/>
</dbReference>
<dbReference type="GO" id="GO:0098703">
    <property type="term" value="P:calcium ion import across plasma membrane"/>
    <property type="evidence" value="ECO:0007669"/>
    <property type="project" value="TreeGrafter"/>
</dbReference>
<feature type="compositionally biased region" description="Low complexity" evidence="14">
    <location>
        <begin position="1706"/>
        <end position="1723"/>
    </location>
</feature>
<keyword evidence="10" id="KW-0238">DNA-binding</keyword>
<dbReference type="Proteomes" id="UP000095280">
    <property type="component" value="Unplaced"/>
</dbReference>
<evidence type="ECO:0000256" key="4">
    <source>
        <dbReference type="ARBA" id="ARBA00022475"/>
    </source>
</evidence>
<keyword evidence="4" id="KW-1003">Cell membrane</keyword>
<evidence type="ECO:0000256" key="12">
    <source>
        <dbReference type="ARBA" id="ARBA00023303"/>
    </source>
</evidence>
<dbReference type="Gene3D" id="3.30.310.10">
    <property type="entry name" value="TATA-Binding Protein"/>
    <property type="match status" value="1"/>
</dbReference>
<feature type="transmembrane region" description="Helical" evidence="15">
    <location>
        <begin position="1029"/>
        <end position="1051"/>
    </location>
</feature>
<dbReference type="GO" id="GO:0003677">
    <property type="term" value="F:DNA binding"/>
    <property type="evidence" value="ECO:0007669"/>
    <property type="project" value="UniProtKB-KW"/>
</dbReference>
<evidence type="ECO:0000256" key="6">
    <source>
        <dbReference type="ARBA" id="ARBA00022673"/>
    </source>
</evidence>
<evidence type="ECO:0000256" key="8">
    <source>
        <dbReference type="ARBA" id="ARBA00022837"/>
    </source>
</evidence>
<evidence type="ECO:0000256" key="10">
    <source>
        <dbReference type="ARBA" id="ARBA00023125"/>
    </source>
</evidence>
<keyword evidence="12" id="KW-0407">Ion channel</keyword>
<dbReference type="GO" id="GO:0006352">
    <property type="term" value="P:DNA-templated transcription initiation"/>
    <property type="evidence" value="ECO:0007669"/>
    <property type="project" value="InterPro"/>
</dbReference>
<dbReference type="SUPFAM" id="SSF55945">
    <property type="entry name" value="TATA-box binding protein-like"/>
    <property type="match status" value="1"/>
</dbReference>
<keyword evidence="9" id="KW-0406">Ion transport</keyword>